<reference evidence="2" key="1">
    <citation type="journal article" date="2019" name="Int. J. Syst. Evol. Microbiol.">
        <title>The Global Catalogue of Microorganisms (GCM) 10K type strain sequencing project: providing services to taxonomists for standard genome sequencing and annotation.</title>
        <authorList>
            <consortium name="The Broad Institute Genomics Platform"/>
            <consortium name="The Broad Institute Genome Sequencing Center for Infectious Disease"/>
            <person name="Wu L."/>
            <person name="Ma J."/>
        </authorList>
    </citation>
    <scope>NUCLEOTIDE SEQUENCE [LARGE SCALE GENOMIC DNA]</scope>
    <source>
        <strain evidence="2">NBRC 106310</strain>
    </source>
</reference>
<proteinExistence type="predicted"/>
<organism evidence="1 2">
    <name type="scientific">Microbacterium suwonense</name>
    <dbReference type="NCBI Taxonomy" id="683047"/>
    <lineage>
        <taxon>Bacteria</taxon>
        <taxon>Bacillati</taxon>
        <taxon>Actinomycetota</taxon>
        <taxon>Actinomycetes</taxon>
        <taxon>Micrococcales</taxon>
        <taxon>Microbacteriaceae</taxon>
        <taxon>Microbacterium</taxon>
    </lineage>
</organism>
<protein>
    <recommendedName>
        <fullName evidence="3">DUF466 domain-containing protein</fullName>
    </recommendedName>
</protein>
<gene>
    <name evidence="1" type="ORF">GCM10025863_31190</name>
</gene>
<dbReference type="InterPro" id="IPR007423">
    <property type="entry name" value="Sel_put"/>
</dbReference>
<dbReference type="EMBL" id="AP027728">
    <property type="protein sequence ID" value="BDZ40505.1"/>
    <property type="molecule type" value="Genomic_DNA"/>
</dbReference>
<evidence type="ECO:0000313" key="1">
    <source>
        <dbReference type="EMBL" id="BDZ40505.1"/>
    </source>
</evidence>
<evidence type="ECO:0008006" key="3">
    <source>
        <dbReference type="Google" id="ProtNLM"/>
    </source>
</evidence>
<dbReference type="Proteomes" id="UP001321543">
    <property type="component" value="Chromosome"/>
</dbReference>
<accession>A0ABN6X6T0</accession>
<keyword evidence="2" id="KW-1185">Reference proteome</keyword>
<evidence type="ECO:0000313" key="2">
    <source>
        <dbReference type="Proteomes" id="UP001321543"/>
    </source>
</evidence>
<sequence>MAPLARAADPGTRSASVAVWRRMRSAATAVRWYVTTLMGDRDYEVYVAHQRAHHPDAPIPTERQFWRDRMAEQDRNPGARCC</sequence>
<name>A0ABN6X6T0_9MICO</name>
<dbReference type="RefSeq" id="WP_378761006.1">
    <property type="nucleotide sequence ID" value="NZ_AP027728.1"/>
</dbReference>
<dbReference type="Pfam" id="PF04328">
    <property type="entry name" value="Sel_put"/>
    <property type="match status" value="1"/>
</dbReference>